<dbReference type="EMBL" id="JAAQQR010000009">
    <property type="protein sequence ID" value="NID06444.1"/>
    <property type="molecule type" value="Genomic_DNA"/>
</dbReference>
<evidence type="ECO:0000313" key="1">
    <source>
        <dbReference type="EMBL" id="NID06444.1"/>
    </source>
</evidence>
<comment type="caution">
    <text evidence="1">The sequence shown here is derived from an EMBL/GenBank/DDBJ whole genome shotgun (WGS) entry which is preliminary data.</text>
</comment>
<dbReference type="Proteomes" id="UP001429601">
    <property type="component" value="Unassembled WGS sequence"/>
</dbReference>
<proteinExistence type="predicted"/>
<organism evidence="1 2">
    <name type="scientific">Luteibacter jiangsuensis</name>
    <dbReference type="NCBI Taxonomy" id="637577"/>
    <lineage>
        <taxon>Bacteria</taxon>
        <taxon>Pseudomonadati</taxon>
        <taxon>Pseudomonadota</taxon>
        <taxon>Gammaproteobacteria</taxon>
        <taxon>Lysobacterales</taxon>
        <taxon>Rhodanobacteraceae</taxon>
        <taxon>Luteibacter</taxon>
    </lineage>
</organism>
<protein>
    <submittedName>
        <fullName evidence="1">Uncharacterized protein</fullName>
    </submittedName>
</protein>
<dbReference type="RefSeq" id="WP_167128864.1">
    <property type="nucleotide sequence ID" value="NZ_JAAQQR010000009.1"/>
</dbReference>
<gene>
    <name evidence="1" type="ORF">HBF26_16230</name>
</gene>
<evidence type="ECO:0000313" key="2">
    <source>
        <dbReference type="Proteomes" id="UP001429601"/>
    </source>
</evidence>
<reference evidence="1 2" key="1">
    <citation type="journal article" date="2011" name="Curr. Microbiol.">
        <title>Luteibacter jiangsuensis sp. nov.: a methamidophos-degrading bacterium isolated from a methamidophos-manufacturing factory.</title>
        <authorList>
            <person name="Wang L."/>
            <person name="Wang G.L."/>
            <person name="Li S.P."/>
            <person name="Jiang J.D."/>
        </authorList>
    </citation>
    <scope>NUCLEOTIDE SEQUENCE [LARGE SCALE GENOMIC DNA]</scope>
    <source>
        <strain evidence="1 2">CGMCC 1.10133</strain>
    </source>
</reference>
<sequence length="189" mass="20858">MSGASRRIGEAIREVSWVRDRTNYGGFMKLDRDAHRKMLEDVAACYPHWVQWDLADFPGLDEEDVAGNLLYLEELGLIKSGVTMALSGDFMWGPGKATAAGLDFIQDDGGYSAILGTVTIKLHEDTLKELMAQKVLDSDLPQADKKRWTDGLRALPADAIKHLSLKLIDVGMSHGPDGLHWLGKYLGMS</sequence>
<accession>A0ABX0Q7B6</accession>
<name>A0ABX0Q7B6_9GAMM</name>
<keyword evidence="2" id="KW-1185">Reference proteome</keyword>